<feature type="transmembrane region" description="Helical" evidence="6">
    <location>
        <begin position="173"/>
        <end position="192"/>
    </location>
</feature>
<reference evidence="8" key="1">
    <citation type="submission" date="2017-11" db="EMBL/GenBank/DDBJ databases">
        <authorList>
            <person name="Zhu W."/>
        </authorList>
    </citation>
    <scope>NUCLEOTIDE SEQUENCE [LARGE SCALE GENOMIC DNA]</scope>
    <source>
        <strain evidence="8">160</strain>
    </source>
</reference>
<dbReference type="AlphaFoldDB" id="A0A345PEN6"/>
<dbReference type="InterPro" id="IPR001182">
    <property type="entry name" value="FtsW/RodA"/>
</dbReference>
<dbReference type="GO" id="GO:0051301">
    <property type="term" value="P:cell division"/>
    <property type="evidence" value="ECO:0007669"/>
    <property type="project" value="InterPro"/>
</dbReference>
<evidence type="ECO:0000256" key="3">
    <source>
        <dbReference type="ARBA" id="ARBA00022960"/>
    </source>
</evidence>
<feature type="transmembrane region" description="Helical" evidence="6">
    <location>
        <begin position="406"/>
        <end position="428"/>
    </location>
</feature>
<name>A0A345PEN6_9BACI</name>
<dbReference type="NCBIfam" id="NF038403">
    <property type="entry name" value="perm_prefix_1"/>
    <property type="match status" value="1"/>
</dbReference>
<keyword evidence="8" id="KW-1185">Reference proteome</keyword>
<feature type="transmembrane region" description="Helical" evidence="6">
    <location>
        <begin position="115"/>
        <end position="133"/>
    </location>
</feature>
<evidence type="ECO:0000313" key="7">
    <source>
        <dbReference type="EMBL" id="AXI08466.1"/>
    </source>
</evidence>
<dbReference type="Proteomes" id="UP000253908">
    <property type="component" value="Chromosome"/>
</dbReference>
<dbReference type="OrthoDB" id="2192428at2"/>
<feature type="transmembrane region" description="Helical" evidence="6">
    <location>
        <begin position="212"/>
        <end position="236"/>
    </location>
</feature>
<dbReference type="PANTHER" id="PTHR30474">
    <property type="entry name" value="CELL CYCLE PROTEIN"/>
    <property type="match status" value="1"/>
</dbReference>
<sequence length="444" mass="50536">MSSPKFEEFLSKVTSKVKSTEAHNRIKKELTHHLQELSQSYKKRGFSEEDSDEKAIQEMGNPFIIGEKLNHLHKPKMDWILIVLFVIFTSISFLPLVGGIPGISSSITHIMGRQAIWYSLAALVIIGFLFFNYQKSKNWWMHFYAIGLFIHVYLYLFGYTVNGAKRWISLPGLTVDGTILSLFFFFLAWAGIFNKINEFRSWKKQGFLLVLFWIPILLYMIVPNFMVGVIYFFCLLGMFTFARVHKKLAINLVVSNLVAGIIFIIMIITTTSHQSYFLTRLSTFINPNADPNGAGYMYMVVRNVLAEAGWFGNGLNNDLKFQLLPESHTDFAFPFLVYSLGWTFGIGLCLVLLIFILRISKNAFKTKDLYGRLIVIGGAVLFAVPTTWNILMAFGIVPIMEVSLPFISYGGSAILFYAAVLGFILNVYRRKDIVEPTIADDINI</sequence>
<feature type="transmembrane region" description="Helical" evidence="6">
    <location>
        <begin position="139"/>
        <end position="161"/>
    </location>
</feature>
<protein>
    <submittedName>
        <fullName evidence="7">FtsW/RodA/SpoVE family cell cycle protein</fullName>
    </submittedName>
</protein>
<evidence type="ECO:0000256" key="5">
    <source>
        <dbReference type="ARBA" id="ARBA00023136"/>
    </source>
</evidence>
<evidence type="ECO:0000256" key="6">
    <source>
        <dbReference type="SAM" id="Phobius"/>
    </source>
</evidence>
<keyword evidence="2 6" id="KW-0812">Transmembrane</keyword>
<proteinExistence type="predicted"/>
<gene>
    <name evidence="7" type="ORF">CUC15_05835</name>
</gene>
<organism evidence="7 8">
    <name type="scientific">Oceanobacillus zhaokaii</name>
    <dbReference type="NCBI Taxonomy" id="2052660"/>
    <lineage>
        <taxon>Bacteria</taxon>
        <taxon>Bacillati</taxon>
        <taxon>Bacillota</taxon>
        <taxon>Bacilli</taxon>
        <taxon>Bacillales</taxon>
        <taxon>Bacillaceae</taxon>
        <taxon>Oceanobacillus</taxon>
    </lineage>
</organism>
<feature type="transmembrane region" description="Helical" evidence="6">
    <location>
        <begin position="369"/>
        <end position="400"/>
    </location>
</feature>
<keyword evidence="3" id="KW-0133">Cell shape</keyword>
<accession>A0A345PEN6</accession>
<dbReference type="Pfam" id="PF01098">
    <property type="entry name" value="FTSW_RODA_SPOVE"/>
    <property type="match status" value="1"/>
</dbReference>
<dbReference type="KEGG" id="ocn:CUC15_05835"/>
<feature type="transmembrane region" description="Helical" evidence="6">
    <location>
        <begin position="331"/>
        <end position="357"/>
    </location>
</feature>
<dbReference type="RefSeq" id="WP_114915761.1">
    <property type="nucleotide sequence ID" value="NZ_CP024848.1"/>
</dbReference>
<keyword evidence="4 6" id="KW-1133">Transmembrane helix</keyword>
<evidence type="ECO:0000313" key="8">
    <source>
        <dbReference type="Proteomes" id="UP000253908"/>
    </source>
</evidence>
<evidence type="ECO:0000256" key="4">
    <source>
        <dbReference type="ARBA" id="ARBA00022989"/>
    </source>
</evidence>
<evidence type="ECO:0000256" key="2">
    <source>
        <dbReference type="ARBA" id="ARBA00022692"/>
    </source>
</evidence>
<dbReference type="GO" id="GO:0015648">
    <property type="term" value="F:lipid-linked peptidoglycan transporter activity"/>
    <property type="evidence" value="ECO:0007669"/>
    <property type="project" value="TreeGrafter"/>
</dbReference>
<dbReference type="InterPro" id="IPR047928">
    <property type="entry name" value="Perm_prefix_1"/>
</dbReference>
<dbReference type="GO" id="GO:0008360">
    <property type="term" value="P:regulation of cell shape"/>
    <property type="evidence" value="ECO:0007669"/>
    <property type="project" value="UniProtKB-KW"/>
</dbReference>
<feature type="transmembrane region" description="Helical" evidence="6">
    <location>
        <begin position="248"/>
        <end position="268"/>
    </location>
</feature>
<comment type="subcellular location">
    <subcellularLocation>
        <location evidence="1">Membrane</location>
        <topology evidence="1">Multi-pass membrane protein</topology>
    </subcellularLocation>
</comment>
<dbReference type="EMBL" id="CP024848">
    <property type="protein sequence ID" value="AXI08466.1"/>
    <property type="molecule type" value="Genomic_DNA"/>
</dbReference>
<dbReference type="PANTHER" id="PTHR30474:SF1">
    <property type="entry name" value="PEPTIDOGLYCAN GLYCOSYLTRANSFERASE MRDB"/>
    <property type="match status" value="1"/>
</dbReference>
<dbReference type="GO" id="GO:0005886">
    <property type="term" value="C:plasma membrane"/>
    <property type="evidence" value="ECO:0007669"/>
    <property type="project" value="TreeGrafter"/>
</dbReference>
<evidence type="ECO:0000256" key="1">
    <source>
        <dbReference type="ARBA" id="ARBA00004141"/>
    </source>
</evidence>
<dbReference type="GO" id="GO:0032153">
    <property type="term" value="C:cell division site"/>
    <property type="evidence" value="ECO:0007669"/>
    <property type="project" value="TreeGrafter"/>
</dbReference>
<feature type="transmembrane region" description="Helical" evidence="6">
    <location>
        <begin position="79"/>
        <end position="103"/>
    </location>
</feature>
<keyword evidence="5 6" id="KW-0472">Membrane</keyword>